<protein>
    <submittedName>
        <fullName evidence="1">Uncharacterized protein</fullName>
    </submittedName>
</protein>
<sequence length="38" mass="4274">MTDVVLLWKELLLGLPLLRINQQIASYIISHVLANLAT</sequence>
<proteinExistence type="predicted"/>
<reference evidence="2" key="1">
    <citation type="submission" date="2019-05" db="EMBL/GenBank/DDBJ databases">
        <title>Salmonella bacteriophage diversity and host specificity revealed by physiological characterization and whole genome sequencing.</title>
        <authorList>
            <person name="Fong K."/>
            <person name="Tremblay D."/>
            <person name="Delaquis P."/>
            <person name="Moineau S."/>
            <person name="Goodridge L."/>
            <person name="Levesque R."/>
            <person name="Wang S."/>
        </authorList>
    </citation>
    <scope>NUCLEOTIDE SEQUENCE [LARGE SCALE GENOMIC DNA]</scope>
</reference>
<dbReference type="KEGG" id="vg:55819529"/>
<dbReference type="Proteomes" id="UP000323623">
    <property type="component" value="Segment"/>
</dbReference>
<dbReference type="RefSeq" id="YP_009890019.1">
    <property type="nucleotide sequence ID" value="NC_049512.1"/>
</dbReference>
<evidence type="ECO:0000313" key="1">
    <source>
        <dbReference type="EMBL" id="QEI23446.1"/>
    </source>
</evidence>
<organism evidence="1 2">
    <name type="scientific">Salmonella phage SE14</name>
    <dbReference type="NCBI Taxonomy" id="2592196"/>
    <lineage>
        <taxon>Viruses</taxon>
        <taxon>Duplodnaviria</taxon>
        <taxon>Heunggongvirae</taxon>
        <taxon>Uroviricota</taxon>
        <taxon>Caudoviricetes</taxon>
        <taxon>Pantevenvirales</taxon>
        <taxon>Ackermannviridae</taxon>
        <taxon>Cvivirinae</taxon>
        <taxon>Kuttervirus</taxon>
        <taxon>Kuttervirus SE14</taxon>
    </lineage>
</organism>
<accession>A0A5C0CB06</accession>
<keyword evidence="2" id="KW-1185">Reference proteome</keyword>
<evidence type="ECO:0000313" key="2">
    <source>
        <dbReference type="Proteomes" id="UP000323623"/>
    </source>
</evidence>
<name>A0A5C0CB06_9CAUD</name>
<dbReference type="GeneID" id="55819529"/>
<dbReference type="EMBL" id="MK972690">
    <property type="protein sequence ID" value="QEI23446.1"/>
    <property type="molecule type" value="Genomic_DNA"/>
</dbReference>